<dbReference type="Proteomes" id="UP000243680">
    <property type="component" value="Chromosome 1"/>
</dbReference>
<dbReference type="PANTHER" id="PTHR12526">
    <property type="entry name" value="GLYCOSYLTRANSFERASE"/>
    <property type="match status" value="1"/>
</dbReference>
<reference evidence="2 3" key="1">
    <citation type="submission" date="2015-12" db="EMBL/GenBank/DDBJ databases">
        <title>Diversity of Burkholderia near neighbor genomes.</title>
        <authorList>
            <person name="Sahl J."/>
            <person name="Wagner D."/>
            <person name="Keim P."/>
        </authorList>
    </citation>
    <scope>NUCLEOTIDE SEQUENCE [LARGE SCALE GENOMIC DNA]</scope>
    <source>
        <strain evidence="2 3">MSMB0783</strain>
    </source>
</reference>
<dbReference type="SUPFAM" id="SSF53756">
    <property type="entry name" value="UDP-Glycosyltransferase/glycogen phosphorylase"/>
    <property type="match status" value="2"/>
</dbReference>
<gene>
    <name evidence="2" type="ORF">WJ35_10630</name>
</gene>
<dbReference type="AlphaFoldDB" id="A0A1B4LE77"/>
<name>A0A1B4LE77_9BURK</name>
<evidence type="ECO:0000313" key="2">
    <source>
        <dbReference type="EMBL" id="AOJ75474.1"/>
    </source>
</evidence>
<dbReference type="EMBL" id="CP013420">
    <property type="protein sequence ID" value="AOJ75474.1"/>
    <property type="molecule type" value="Genomic_DNA"/>
</dbReference>
<dbReference type="Pfam" id="PF13524">
    <property type="entry name" value="Glyco_trans_1_2"/>
    <property type="match status" value="2"/>
</dbReference>
<evidence type="ECO:0000259" key="1">
    <source>
        <dbReference type="Pfam" id="PF13524"/>
    </source>
</evidence>
<dbReference type="Gene3D" id="3.40.50.2000">
    <property type="entry name" value="Glycogen Phosphorylase B"/>
    <property type="match status" value="3"/>
</dbReference>
<sequence>MTIPTSGPTHRGSRIFARLDHPYYVCAPKFRQTSGGIRAMHYLCHVLNLLGHEAYVNTDGVHPDLRTPRLTNDIAQAHADAHRSPIAVYPEIVSGNPFGTRCVARYLLAEPGRIEGNAIDLQPSDLVFTFGPTLVPAGWQADLLRMPLVDTRIFNSDGVDDARRSGTAVFINRHLVRGGSLHPVTADSIEISNRVPERSAHELAALFRQVECVYMYEWSTAAFEALLCGCPVVCILNDASMPKAERWVMDGKGIAWGLDEEEIARAKATVHDARDAYLQEEETFWRQLQNFVERTQAHADTLDAQAVAAGAAAQGQSASTPRSCIAVVTAEPAAHARASVRFVQPFARLEREWELSFPVTHAGLDADALQRADLIVLQGDTPGLLSPAALEQLFALGKPVVHEIDAPLDALLAGAPAAADNARRNTNIRYAAQRAHALVVPSADLARQYRQVNASVHVLPTDIDVERLYRAAPGVRDHVNLAVSGAGLDGPRLEQARLALAELRRRYPGKLRVSFVGPALPAGWDGDPDVTLIAEPAAYDSYADALKRAGLDLALVASPLALRDDDPPREWLEYSAAGAATVLVAAPATALIAAPAEGSAIVHGRTGWLVADTADAWVDAIAHLIEHPQARAQLAAAAQDAIRARHDVGRNAARHGALYARLLEQNRTPAPVAASADAAPRRKRLVVYSVEPPEGASARIRLVQPFDRLRDEWELVWGIRDGRIDSSVLADADAILLQRMTPGILTGNDLYTIFKHEKPVIYDTDDLLTDLPAAHPLAAQGAMARAGIEFMLRNASAVIVSTPFAASRYRMETPRIHVLPDSVDFVRFYRPVATRGDDCVTIGIAGAALRADNFALVDAALQAICARHPGKVKVCFAGPGAPAGWAAHPAATFEPALHDYDAYAQRLKEQRWDIALLPLADDDYHAGKSTIRWQEYAAAGIAAIVSDRPAYRFALNDGCDGLLAADAREAWIDALDRLIANPALRRGLARTAQAKVRKHHALQQALPRHGQVYRQCVDNGAVASQPARQDAPIPGALILDAEGDLDKVRLSLQAVATRPEQDLLAVVLTTSQAPLPEWTDKVRYLHAAAHDYPATVEQLCALPAFDWTLIVEAGDGRAAQARTPADAAIA</sequence>
<organism evidence="2 3">
    <name type="scientific">Burkholderia ubonensis</name>
    <dbReference type="NCBI Taxonomy" id="101571"/>
    <lineage>
        <taxon>Bacteria</taxon>
        <taxon>Pseudomonadati</taxon>
        <taxon>Pseudomonadota</taxon>
        <taxon>Betaproteobacteria</taxon>
        <taxon>Burkholderiales</taxon>
        <taxon>Burkholderiaceae</taxon>
        <taxon>Burkholderia</taxon>
        <taxon>Burkholderia cepacia complex</taxon>
    </lineage>
</organism>
<protein>
    <submittedName>
        <fullName evidence="2">Glycosyl transferase</fullName>
    </submittedName>
</protein>
<feature type="domain" description="Spore protein YkvP/CgeB glycosyl transferase-like" evidence="1">
    <location>
        <begin position="861"/>
        <end position="1004"/>
    </location>
</feature>
<keyword evidence="2" id="KW-0808">Transferase</keyword>
<dbReference type="RefSeq" id="WP_069239133.1">
    <property type="nucleotide sequence ID" value="NZ_CP013420.1"/>
</dbReference>
<accession>A0A1B4LE77</accession>
<dbReference type="GO" id="GO:0016740">
    <property type="term" value="F:transferase activity"/>
    <property type="evidence" value="ECO:0007669"/>
    <property type="project" value="UniProtKB-KW"/>
</dbReference>
<evidence type="ECO:0000313" key="3">
    <source>
        <dbReference type="Proteomes" id="UP000243680"/>
    </source>
</evidence>
<proteinExistence type="predicted"/>
<feature type="domain" description="Spore protein YkvP/CgeB glycosyl transferase-like" evidence="1">
    <location>
        <begin position="497"/>
        <end position="653"/>
    </location>
</feature>
<dbReference type="InterPro" id="IPR055259">
    <property type="entry name" value="YkvP/CgeB_Glyco_trans-like"/>
</dbReference>